<accession>A0A6A6LI87</accession>
<proteinExistence type="predicted"/>
<dbReference type="EMBL" id="JAAGAX010000010">
    <property type="protein sequence ID" value="KAF2299813.1"/>
    <property type="molecule type" value="Genomic_DNA"/>
</dbReference>
<comment type="caution">
    <text evidence="1">The sequence shown here is derived from an EMBL/GenBank/DDBJ whole genome shotgun (WGS) entry which is preliminary data.</text>
</comment>
<sequence>MQGLAIENENYALELGSYALQPGVLELGWFGSHAFDDPILQLKEVIDEEELDVIVEAEVVAETEMQEGLKIEM</sequence>
<name>A0A6A6LI87_HEVBR</name>
<evidence type="ECO:0000313" key="2">
    <source>
        <dbReference type="Proteomes" id="UP000467840"/>
    </source>
</evidence>
<organism evidence="1 2">
    <name type="scientific">Hevea brasiliensis</name>
    <name type="common">Para rubber tree</name>
    <name type="synonym">Siphonia brasiliensis</name>
    <dbReference type="NCBI Taxonomy" id="3981"/>
    <lineage>
        <taxon>Eukaryota</taxon>
        <taxon>Viridiplantae</taxon>
        <taxon>Streptophyta</taxon>
        <taxon>Embryophyta</taxon>
        <taxon>Tracheophyta</taxon>
        <taxon>Spermatophyta</taxon>
        <taxon>Magnoliopsida</taxon>
        <taxon>eudicotyledons</taxon>
        <taxon>Gunneridae</taxon>
        <taxon>Pentapetalae</taxon>
        <taxon>rosids</taxon>
        <taxon>fabids</taxon>
        <taxon>Malpighiales</taxon>
        <taxon>Euphorbiaceae</taxon>
        <taxon>Crotonoideae</taxon>
        <taxon>Micrandreae</taxon>
        <taxon>Hevea</taxon>
    </lineage>
</organism>
<keyword evidence="2" id="KW-1185">Reference proteome</keyword>
<dbReference type="Proteomes" id="UP000467840">
    <property type="component" value="Chromosome 4"/>
</dbReference>
<reference evidence="1 2" key="1">
    <citation type="journal article" date="2020" name="Mol. Plant">
        <title>The Chromosome-Based Rubber Tree Genome Provides New Insights into Spurge Genome Evolution and Rubber Biosynthesis.</title>
        <authorList>
            <person name="Liu J."/>
            <person name="Shi C."/>
            <person name="Shi C.C."/>
            <person name="Li W."/>
            <person name="Zhang Q.J."/>
            <person name="Zhang Y."/>
            <person name="Li K."/>
            <person name="Lu H.F."/>
            <person name="Shi C."/>
            <person name="Zhu S.T."/>
            <person name="Xiao Z.Y."/>
            <person name="Nan H."/>
            <person name="Yue Y."/>
            <person name="Zhu X.G."/>
            <person name="Wu Y."/>
            <person name="Hong X.N."/>
            <person name="Fan G.Y."/>
            <person name="Tong Y."/>
            <person name="Zhang D."/>
            <person name="Mao C.L."/>
            <person name="Liu Y.L."/>
            <person name="Hao S.J."/>
            <person name="Liu W.Q."/>
            <person name="Lv M.Q."/>
            <person name="Zhang H.B."/>
            <person name="Liu Y."/>
            <person name="Hu-Tang G.R."/>
            <person name="Wang J.P."/>
            <person name="Wang J.H."/>
            <person name="Sun Y.H."/>
            <person name="Ni S.B."/>
            <person name="Chen W.B."/>
            <person name="Zhang X.C."/>
            <person name="Jiao Y.N."/>
            <person name="Eichler E.E."/>
            <person name="Li G.H."/>
            <person name="Liu X."/>
            <person name="Gao L.Z."/>
        </authorList>
    </citation>
    <scope>NUCLEOTIDE SEQUENCE [LARGE SCALE GENOMIC DNA]</scope>
    <source>
        <strain evidence="2">cv. GT1</strain>
        <tissue evidence="1">Leaf</tissue>
    </source>
</reference>
<protein>
    <submittedName>
        <fullName evidence="1">Uncharacterized protein</fullName>
    </submittedName>
</protein>
<gene>
    <name evidence="1" type="ORF">GH714_003590</name>
</gene>
<dbReference type="AlphaFoldDB" id="A0A6A6LI87"/>
<evidence type="ECO:0000313" key="1">
    <source>
        <dbReference type="EMBL" id="KAF2299813.1"/>
    </source>
</evidence>